<accession>A0A2B7WJU8</accession>
<dbReference type="Proteomes" id="UP000224634">
    <property type="component" value="Unassembled WGS sequence"/>
</dbReference>
<dbReference type="EMBL" id="PDNA01000345">
    <property type="protein sequence ID" value="PGG96781.1"/>
    <property type="molecule type" value="Genomic_DNA"/>
</dbReference>
<dbReference type="SUPFAM" id="SSF54909">
    <property type="entry name" value="Dimeric alpha+beta barrel"/>
    <property type="match status" value="1"/>
</dbReference>
<comment type="caution">
    <text evidence="3">The sequence shown here is derived from an EMBL/GenBank/DDBJ whole genome shotgun (WGS) entry which is preliminary data.</text>
</comment>
<dbReference type="GO" id="GO:0016491">
    <property type="term" value="F:oxidoreductase activity"/>
    <property type="evidence" value="ECO:0007669"/>
    <property type="project" value="InterPro"/>
</dbReference>
<protein>
    <recommendedName>
        <fullName evidence="2">EthD domain-containing protein</fullName>
    </recommendedName>
</protein>
<reference evidence="3 4" key="1">
    <citation type="submission" date="2017-10" db="EMBL/GenBank/DDBJ databases">
        <title>Comparative genomics in systemic dimorphic fungi from Ajellomycetaceae.</title>
        <authorList>
            <person name="Munoz J.F."/>
            <person name="Mcewen J.G."/>
            <person name="Clay O.K."/>
            <person name="Cuomo C.A."/>
        </authorList>
    </citation>
    <scope>NUCLEOTIDE SEQUENCE [LARGE SCALE GENOMIC DNA]</scope>
    <source>
        <strain evidence="3 4">UAMH7299</strain>
    </source>
</reference>
<keyword evidence="4" id="KW-1185">Reference proteome</keyword>
<proteinExistence type="inferred from homology"/>
<evidence type="ECO:0000259" key="2">
    <source>
        <dbReference type="Pfam" id="PF07110"/>
    </source>
</evidence>
<evidence type="ECO:0000313" key="3">
    <source>
        <dbReference type="EMBL" id="PGG96781.1"/>
    </source>
</evidence>
<gene>
    <name evidence="3" type="ORF">AJ80_09785</name>
</gene>
<name>A0A2B7WJU8_POLH7</name>
<organism evidence="3 4">
    <name type="scientific">Polytolypa hystricis (strain UAMH7299)</name>
    <dbReference type="NCBI Taxonomy" id="1447883"/>
    <lineage>
        <taxon>Eukaryota</taxon>
        <taxon>Fungi</taxon>
        <taxon>Dikarya</taxon>
        <taxon>Ascomycota</taxon>
        <taxon>Pezizomycotina</taxon>
        <taxon>Eurotiomycetes</taxon>
        <taxon>Eurotiomycetidae</taxon>
        <taxon>Onygenales</taxon>
        <taxon>Onygenales incertae sedis</taxon>
        <taxon>Polytolypa</taxon>
    </lineage>
</organism>
<dbReference type="InterPro" id="IPR009799">
    <property type="entry name" value="EthD_dom"/>
</dbReference>
<comment type="similarity">
    <text evidence="1">Belongs to the tpcK family.</text>
</comment>
<dbReference type="Pfam" id="PF07110">
    <property type="entry name" value="EthD"/>
    <property type="match status" value="1"/>
</dbReference>
<evidence type="ECO:0000256" key="1">
    <source>
        <dbReference type="ARBA" id="ARBA00005986"/>
    </source>
</evidence>
<dbReference type="STRING" id="1447883.A0A2B7WJU8"/>
<dbReference type="InterPro" id="IPR011008">
    <property type="entry name" value="Dimeric_a/b-barrel"/>
</dbReference>
<feature type="domain" description="EthD" evidence="2">
    <location>
        <begin position="16"/>
        <end position="112"/>
    </location>
</feature>
<sequence>MSSPQINCTLIPVKRHPSLTEEEFFHHWETVHAPMTAPWAIKHGIDYTLIKTPRAARQIGKQNTDQSSESGTEYDGYALFGFKTIEQFQVAFSDPYFVNVVQPDGKKIFDLSGDVTSGAQFAGVTPIVANGKAVVKAEKEIKAWEEYESKSKK</sequence>
<evidence type="ECO:0000313" key="4">
    <source>
        <dbReference type="Proteomes" id="UP000224634"/>
    </source>
</evidence>
<dbReference type="OrthoDB" id="3454835at2759"/>
<dbReference type="Gene3D" id="3.30.70.100">
    <property type="match status" value="1"/>
</dbReference>
<dbReference type="AlphaFoldDB" id="A0A2B7WJU8"/>